<organism evidence="4 5">
    <name type="scientific">Methylomonas paludis</name>
    <dbReference type="NCBI Taxonomy" id="1173101"/>
    <lineage>
        <taxon>Bacteria</taxon>
        <taxon>Pseudomonadati</taxon>
        <taxon>Pseudomonadota</taxon>
        <taxon>Gammaproteobacteria</taxon>
        <taxon>Methylococcales</taxon>
        <taxon>Methylococcaceae</taxon>
        <taxon>Methylomonas</taxon>
    </lineage>
</organism>
<keyword evidence="5" id="KW-1185">Reference proteome</keyword>
<keyword evidence="4" id="KW-0238">DNA-binding</keyword>
<reference evidence="4" key="1">
    <citation type="submission" date="2021-04" db="EMBL/GenBank/DDBJ databases">
        <title>Draft genome sequence data of methanotrophic Methylovulum sp. strain S1L and Methylomonas sp. strain S2AM isolated from boreal lake water columns.</title>
        <authorList>
            <person name="Rissanen A.J."/>
            <person name="Mangayil R."/>
            <person name="Svenning M.M."/>
            <person name="Khanongnuch R."/>
        </authorList>
    </citation>
    <scope>NUCLEOTIDE SEQUENCE</scope>
    <source>
        <strain evidence="4">S2AM</strain>
    </source>
</reference>
<keyword evidence="1" id="KW-0175">Coiled coil</keyword>
<feature type="domain" description="KfrA N-terminal DNA-binding" evidence="3">
    <location>
        <begin position="12"/>
        <end position="127"/>
    </location>
</feature>
<gene>
    <name evidence="4" type="ORF">KEF85_09295</name>
</gene>
<proteinExistence type="predicted"/>
<dbReference type="EMBL" id="CP073754">
    <property type="protein sequence ID" value="QWF69575.1"/>
    <property type="molecule type" value="Genomic_DNA"/>
</dbReference>
<feature type="region of interest" description="Disordered" evidence="2">
    <location>
        <begin position="299"/>
        <end position="325"/>
    </location>
</feature>
<sequence>MIDHDIASEARTRVFETATAIYEGNGKSKLPTVDQVRRSARVDMNAASALMREWRRNLLGEVKTVTVSIPEGLNSASTNLISELWCKAQALANEAIRAAESAWHVERAEMEFMREELATAYELQETEVERLVTANHDLENQIQLLLEKHEHFADAEKIAQESLILEIENLKNDRKDLLSMLSNSKDEAANRTKIIADIEQELKQCREDGDQARLETAKLSGKIEGMKQSIANLNDELQNKNKINEDIELELKQCRAERDQTRLETANLAGKIEGMQQAMEQLDVKMLANTINALPLHNVNDEPKAKKSPKKLIVKQTKDVGERPG</sequence>
<accession>A0A975R7S8</accession>
<feature type="compositionally biased region" description="Basic and acidic residues" evidence="2">
    <location>
        <begin position="316"/>
        <end position="325"/>
    </location>
</feature>
<dbReference type="Pfam" id="PF11740">
    <property type="entry name" value="KfrA_N"/>
    <property type="match status" value="1"/>
</dbReference>
<evidence type="ECO:0000313" key="5">
    <source>
        <dbReference type="Proteomes" id="UP000676649"/>
    </source>
</evidence>
<dbReference type="Proteomes" id="UP000676649">
    <property type="component" value="Chromosome"/>
</dbReference>
<protein>
    <submittedName>
        <fullName evidence="4">DNA-binding protein</fullName>
    </submittedName>
</protein>
<evidence type="ECO:0000256" key="1">
    <source>
        <dbReference type="SAM" id="Coils"/>
    </source>
</evidence>
<dbReference type="InterPro" id="IPR021104">
    <property type="entry name" value="KfrA_DNA-bd_N"/>
</dbReference>
<dbReference type="RefSeq" id="WP_215579801.1">
    <property type="nucleotide sequence ID" value="NZ_CP073754.1"/>
</dbReference>
<evidence type="ECO:0000313" key="4">
    <source>
        <dbReference type="EMBL" id="QWF69575.1"/>
    </source>
</evidence>
<feature type="coiled-coil region" evidence="1">
    <location>
        <begin position="121"/>
        <end position="264"/>
    </location>
</feature>
<dbReference type="AlphaFoldDB" id="A0A975R7S8"/>
<evidence type="ECO:0000259" key="3">
    <source>
        <dbReference type="Pfam" id="PF11740"/>
    </source>
</evidence>
<evidence type="ECO:0000256" key="2">
    <source>
        <dbReference type="SAM" id="MobiDB-lite"/>
    </source>
</evidence>
<dbReference type="KEGG" id="mpad:KEF85_09295"/>
<name>A0A975R7S8_9GAMM</name>
<dbReference type="GO" id="GO:0003677">
    <property type="term" value="F:DNA binding"/>
    <property type="evidence" value="ECO:0007669"/>
    <property type="project" value="UniProtKB-KW"/>
</dbReference>